<feature type="region of interest" description="Disordered" evidence="1">
    <location>
        <begin position="109"/>
        <end position="157"/>
    </location>
</feature>
<protein>
    <submittedName>
        <fullName evidence="2">Uncharacterized protein</fullName>
    </submittedName>
</protein>
<dbReference type="InParanoid" id="A0A067M1U0"/>
<evidence type="ECO:0000313" key="3">
    <source>
        <dbReference type="Proteomes" id="UP000027195"/>
    </source>
</evidence>
<dbReference type="EMBL" id="KL198075">
    <property type="protein sequence ID" value="KDQ09728.1"/>
    <property type="molecule type" value="Genomic_DNA"/>
</dbReference>
<name>A0A067M1U0_BOTB1</name>
<evidence type="ECO:0000256" key="1">
    <source>
        <dbReference type="SAM" id="MobiDB-lite"/>
    </source>
</evidence>
<proteinExistence type="predicted"/>
<reference evidence="3" key="1">
    <citation type="journal article" date="2014" name="Proc. Natl. Acad. Sci. U.S.A.">
        <title>Extensive sampling of basidiomycete genomes demonstrates inadequacy of the white-rot/brown-rot paradigm for wood decay fungi.</title>
        <authorList>
            <person name="Riley R."/>
            <person name="Salamov A.A."/>
            <person name="Brown D.W."/>
            <person name="Nagy L.G."/>
            <person name="Floudas D."/>
            <person name="Held B.W."/>
            <person name="Levasseur A."/>
            <person name="Lombard V."/>
            <person name="Morin E."/>
            <person name="Otillar R."/>
            <person name="Lindquist E.A."/>
            <person name="Sun H."/>
            <person name="LaButti K.M."/>
            <person name="Schmutz J."/>
            <person name="Jabbour D."/>
            <person name="Luo H."/>
            <person name="Baker S.E."/>
            <person name="Pisabarro A.G."/>
            <person name="Walton J.D."/>
            <person name="Blanchette R.A."/>
            <person name="Henrissat B."/>
            <person name="Martin F."/>
            <person name="Cullen D."/>
            <person name="Hibbett D.S."/>
            <person name="Grigoriev I.V."/>
        </authorList>
    </citation>
    <scope>NUCLEOTIDE SEQUENCE [LARGE SCALE GENOMIC DNA]</scope>
    <source>
        <strain evidence="3">FD-172 SS1</strain>
    </source>
</reference>
<feature type="compositionally biased region" description="Basic and acidic residues" evidence="1">
    <location>
        <begin position="128"/>
        <end position="157"/>
    </location>
</feature>
<organism evidence="2 3">
    <name type="scientific">Botryobasidium botryosum (strain FD-172 SS1)</name>
    <dbReference type="NCBI Taxonomy" id="930990"/>
    <lineage>
        <taxon>Eukaryota</taxon>
        <taxon>Fungi</taxon>
        <taxon>Dikarya</taxon>
        <taxon>Basidiomycota</taxon>
        <taxon>Agaricomycotina</taxon>
        <taxon>Agaricomycetes</taxon>
        <taxon>Cantharellales</taxon>
        <taxon>Botryobasidiaceae</taxon>
        <taxon>Botryobasidium</taxon>
    </lineage>
</organism>
<dbReference type="Proteomes" id="UP000027195">
    <property type="component" value="Unassembled WGS sequence"/>
</dbReference>
<evidence type="ECO:0000313" key="2">
    <source>
        <dbReference type="EMBL" id="KDQ09728.1"/>
    </source>
</evidence>
<gene>
    <name evidence="2" type="ORF">BOTBODRAFT_47455</name>
</gene>
<sequence length="247" mass="27967">MSDLEGSKLWRTMTLAGNGEDAAMRGWQDERTTVQGHGSHRNKDSRRAWKGMMGDERGGRRMRWKTNAQRQTIVVGRDSDGRWLSWAVVAMGDDRDGARARWLQHETIAGRDDSRARQRQGETATTREGSRARRQQREMIEGKSRGEKQRNKGFRRTEEKVYNLGPFKKSPPVLISKHRITPLFPTLALLLAGISRDRDRGLCEEGGRGVAGGLGFWDFLKEAETESRVVEDAEAEFKPGAELEGED</sequence>
<dbReference type="AlphaFoldDB" id="A0A067M1U0"/>
<dbReference type="HOGENOM" id="CLU_1124361_0_0_1"/>
<keyword evidence="3" id="KW-1185">Reference proteome</keyword>
<accession>A0A067M1U0</accession>
<feature type="compositionally biased region" description="Basic and acidic residues" evidence="1">
    <location>
        <begin position="109"/>
        <end position="120"/>
    </location>
</feature>